<evidence type="ECO:0000259" key="1">
    <source>
        <dbReference type="Pfam" id="PF00934"/>
    </source>
</evidence>
<sequence>DLDRLADRLERTIGTATARTTVTAAGCDEVSTSVANSFTSVARAFDDDAATGVLELRKLAATLRLQATRVVDVDDAAAGGLRT</sequence>
<dbReference type="AlphaFoldDB" id="H5TMD7"/>
<keyword evidence="3" id="KW-1185">Reference proteome</keyword>
<organism evidence="2 3">
    <name type="scientific">Gordonia otitidis (strain DSM 44809 / CCUG 52243 / JCM 12355 / NBRC 100426 / IFM 10032)</name>
    <dbReference type="NCBI Taxonomy" id="1108044"/>
    <lineage>
        <taxon>Bacteria</taxon>
        <taxon>Bacillati</taxon>
        <taxon>Actinomycetota</taxon>
        <taxon>Actinomycetes</taxon>
        <taxon>Mycobacteriales</taxon>
        <taxon>Gordoniaceae</taxon>
        <taxon>Gordonia</taxon>
    </lineage>
</organism>
<dbReference type="OrthoDB" id="4636567at2"/>
<dbReference type="InterPro" id="IPR000084">
    <property type="entry name" value="PE-PGRS_N"/>
</dbReference>
<dbReference type="InterPro" id="IPR038332">
    <property type="entry name" value="PPE_sf"/>
</dbReference>
<dbReference type="EMBL" id="BAFB01000116">
    <property type="protein sequence ID" value="GAB34645.1"/>
    <property type="molecule type" value="Genomic_DNA"/>
</dbReference>
<reference evidence="2" key="1">
    <citation type="submission" date="2012-02" db="EMBL/GenBank/DDBJ databases">
        <title>Whole genome shotgun sequence of Gordonia otitidis NBRC 100426.</title>
        <authorList>
            <person name="Yoshida I."/>
            <person name="Hosoyama A."/>
            <person name="Tsuchikane K."/>
            <person name="Katsumata H."/>
            <person name="Yamazaki S."/>
            <person name="Fujita N."/>
        </authorList>
    </citation>
    <scope>NUCLEOTIDE SEQUENCE [LARGE SCALE GENOMIC DNA]</scope>
    <source>
        <strain evidence="2">NBRC 100426</strain>
    </source>
</reference>
<dbReference type="Pfam" id="PF00934">
    <property type="entry name" value="PE"/>
    <property type="match status" value="1"/>
</dbReference>
<evidence type="ECO:0000313" key="3">
    <source>
        <dbReference type="Proteomes" id="UP000005038"/>
    </source>
</evidence>
<proteinExistence type="predicted"/>
<dbReference type="Proteomes" id="UP000005038">
    <property type="component" value="Unassembled WGS sequence"/>
</dbReference>
<dbReference type="Gene3D" id="1.10.287.850">
    <property type="entry name" value="HP0062-like domain"/>
    <property type="match status" value="1"/>
</dbReference>
<gene>
    <name evidence="2" type="ORF">GOOTI_116_00010</name>
</gene>
<dbReference type="SUPFAM" id="SSF140459">
    <property type="entry name" value="PE/PPE dimer-like"/>
    <property type="match status" value="1"/>
</dbReference>
<accession>H5TMD7</accession>
<dbReference type="RefSeq" id="WP_007238879.1">
    <property type="nucleotide sequence ID" value="NZ_BAFB01000116.1"/>
</dbReference>
<comment type="caution">
    <text evidence="2">The sequence shown here is derived from an EMBL/GenBank/DDBJ whole genome shotgun (WGS) entry which is preliminary data.</text>
</comment>
<name>H5TMD7_GORO1</name>
<feature type="domain" description="PE" evidence="1">
    <location>
        <begin position="1"/>
        <end position="76"/>
    </location>
</feature>
<feature type="non-terminal residue" evidence="2">
    <location>
        <position position="1"/>
    </location>
</feature>
<evidence type="ECO:0000313" key="2">
    <source>
        <dbReference type="EMBL" id="GAB34645.1"/>
    </source>
</evidence>
<protein>
    <recommendedName>
        <fullName evidence="1">PE domain-containing protein</fullName>
    </recommendedName>
</protein>